<protein>
    <recommendedName>
        <fullName evidence="6">RRM domain-containing protein</fullName>
    </recommendedName>
</protein>
<gene>
    <name evidence="7" type="ORF">SCLCIDRAFT_20436</name>
</gene>
<organism evidence="7 8">
    <name type="scientific">Scleroderma citrinum Foug A</name>
    <dbReference type="NCBI Taxonomy" id="1036808"/>
    <lineage>
        <taxon>Eukaryota</taxon>
        <taxon>Fungi</taxon>
        <taxon>Dikarya</taxon>
        <taxon>Basidiomycota</taxon>
        <taxon>Agaricomycotina</taxon>
        <taxon>Agaricomycetes</taxon>
        <taxon>Agaricomycetidae</taxon>
        <taxon>Boletales</taxon>
        <taxon>Sclerodermatineae</taxon>
        <taxon>Sclerodermataceae</taxon>
        <taxon>Scleroderma</taxon>
    </lineage>
</organism>
<dbReference type="GO" id="GO:0008380">
    <property type="term" value="P:RNA splicing"/>
    <property type="evidence" value="ECO:0007669"/>
    <property type="project" value="UniProtKB-KW"/>
</dbReference>
<keyword evidence="2 4" id="KW-0694">RNA-binding</keyword>
<dbReference type="Gene3D" id="3.30.70.330">
    <property type="match status" value="3"/>
</dbReference>
<sequence>MLQVALGDKTQHDLSCPTHIAITVILSTMDAEAGTLRETGMPLYVNKLERYGDVREVPSSSILRLLGTNCAAPDIQRDEVRSLLVEPKAELEAVENDITTLQARLADYERRKRELVSYVEDLDALLSPIRRMPPEIMSRIFEFCGDIGARGPHAEPSKRAPLLLGSVCRSWRALSFAIPRLWTTLYLRLPTGGTFVKQEEILRAWLERSRLFPVSLWLWNDFLTDDMPVSFLRKLSDIIAENSDRWKAIFIHFPAYDQDWESFDALVRCHFPNLEELEISPQFTPWEPFKPELFPKLRELQVPAGSMPNSHKTLPWTQLTHLTLRGGYRTTNIEELLQILSCAPLLSYLHVEISQYRSERKWDEQFDRITMPSLHTLVLVTITSHEECINHFMDALILPHLRDFQLLTRVWDCSRMATAWCHDSFLSLLLRSKCSINHFTLHASNITGAQLREIMEQCPSLVLLKLHGAKTHLVLSEVIKDMIYDPSCGALSSPQSSPTLSSSSLPQQEKASLPLAPWLKALSLSCESMDALTHQIDPSGLTFEEAFSRMVKSRTVLRSRDSKVLQLKWIHWTIWWEWYRGFGTSPICAHPDPALENRLNELCADEVDVGVSAATYNKRKDYGGGGERVERAHEEHRPDGTTIDVASSCAMITVDDVRRARLLAGGGSRARKDGDGATRSPTPEESVPLSQRRCKAFGWDVHAPGYEQYSTMQAKQTGLPGANRTRVPPILGILGLPLPISVQTFAVPAPVYIGSITSDVNEQNLADFFNSTMIKMSIAMRKNMRSSSFEDATAAMAFDGIINGPFVHVPSVVSTNVPDSINRVFVGRLPAYLNEEQVHELLKSFCELKALNLGFAFFEYVDVSITDVAIQSLNGMGLGEKYLAMQRASVGTKPGMPNFPYDQFPEIPRPIIPAGESNTSDARFLLMLNMVAPEDLVDDQEYGDIYEDKDKAKFAAGEAWFQSALDAQHADEAAGVGQVYVKFIDARDAQAGLKAFAGRSFAGRSIIATILNEDSQTTSPLNFIFAPQSDAPPPLPS</sequence>
<dbReference type="Pfam" id="PF00076">
    <property type="entry name" value="RRM_1"/>
    <property type="match status" value="1"/>
</dbReference>
<dbReference type="AlphaFoldDB" id="A0A0C3E6V1"/>
<dbReference type="GO" id="GO:0006397">
    <property type="term" value="P:mRNA processing"/>
    <property type="evidence" value="ECO:0007669"/>
    <property type="project" value="UniProtKB-KW"/>
</dbReference>
<dbReference type="SUPFAM" id="SSF52047">
    <property type="entry name" value="RNI-like"/>
    <property type="match status" value="1"/>
</dbReference>
<evidence type="ECO:0000256" key="4">
    <source>
        <dbReference type="PROSITE-ProRule" id="PRU00176"/>
    </source>
</evidence>
<name>A0A0C3E6V1_9AGAM</name>
<accession>A0A0C3E6V1</accession>
<dbReference type="STRING" id="1036808.A0A0C3E6V1"/>
<dbReference type="EMBL" id="KN822009">
    <property type="protein sequence ID" value="KIM68525.1"/>
    <property type="molecule type" value="Genomic_DNA"/>
</dbReference>
<feature type="domain" description="RRM" evidence="6">
    <location>
        <begin position="822"/>
        <end position="890"/>
    </location>
</feature>
<dbReference type="InterPro" id="IPR032675">
    <property type="entry name" value="LRR_dom_sf"/>
</dbReference>
<dbReference type="Gene3D" id="3.80.10.10">
    <property type="entry name" value="Ribonuclease Inhibitor"/>
    <property type="match status" value="1"/>
</dbReference>
<evidence type="ECO:0000313" key="7">
    <source>
        <dbReference type="EMBL" id="KIM68525.1"/>
    </source>
</evidence>
<dbReference type="PROSITE" id="PS50102">
    <property type="entry name" value="RRM"/>
    <property type="match status" value="1"/>
</dbReference>
<feature type="region of interest" description="Disordered" evidence="5">
    <location>
        <begin position="622"/>
        <end position="641"/>
    </location>
</feature>
<evidence type="ECO:0000256" key="3">
    <source>
        <dbReference type="ARBA" id="ARBA00023187"/>
    </source>
</evidence>
<dbReference type="OrthoDB" id="3252786at2759"/>
<dbReference type="InParanoid" id="A0A0C3E6V1"/>
<dbReference type="Proteomes" id="UP000053989">
    <property type="component" value="Unassembled WGS sequence"/>
</dbReference>
<feature type="region of interest" description="Disordered" evidence="5">
    <location>
        <begin position="665"/>
        <end position="690"/>
    </location>
</feature>
<dbReference type="SMART" id="SM00360">
    <property type="entry name" value="RRM"/>
    <property type="match status" value="1"/>
</dbReference>
<reference evidence="8" key="2">
    <citation type="submission" date="2015-01" db="EMBL/GenBank/DDBJ databases">
        <title>Evolutionary Origins and Diversification of the Mycorrhizal Mutualists.</title>
        <authorList>
            <consortium name="DOE Joint Genome Institute"/>
            <consortium name="Mycorrhizal Genomics Consortium"/>
            <person name="Kohler A."/>
            <person name="Kuo A."/>
            <person name="Nagy L.G."/>
            <person name="Floudas D."/>
            <person name="Copeland A."/>
            <person name="Barry K.W."/>
            <person name="Cichocki N."/>
            <person name="Veneault-Fourrey C."/>
            <person name="LaButti K."/>
            <person name="Lindquist E.A."/>
            <person name="Lipzen A."/>
            <person name="Lundell T."/>
            <person name="Morin E."/>
            <person name="Murat C."/>
            <person name="Riley R."/>
            <person name="Ohm R."/>
            <person name="Sun H."/>
            <person name="Tunlid A."/>
            <person name="Henrissat B."/>
            <person name="Grigoriev I.V."/>
            <person name="Hibbett D.S."/>
            <person name="Martin F."/>
        </authorList>
    </citation>
    <scope>NUCLEOTIDE SEQUENCE [LARGE SCALE GENOMIC DNA]</scope>
    <source>
        <strain evidence="8">Foug A</strain>
    </source>
</reference>
<dbReference type="Gene3D" id="1.20.1280.50">
    <property type="match status" value="1"/>
</dbReference>
<evidence type="ECO:0000256" key="5">
    <source>
        <dbReference type="SAM" id="MobiDB-lite"/>
    </source>
</evidence>
<dbReference type="PANTHER" id="PTHR23139">
    <property type="entry name" value="RNA-BINDING PROTEIN"/>
    <property type="match status" value="1"/>
</dbReference>
<keyword evidence="8" id="KW-1185">Reference proteome</keyword>
<dbReference type="CDD" id="cd12232">
    <property type="entry name" value="RRM3_U2AF65"/>
    <property type="match status" value="1"/>
</dbReference>
<keyword evidence="3" id="KW-0508">mRNA splicing</keyword>
<dbReference type="SUPFAM" id="SSF54928">
    <property type="entry name" value="RNA-binding domain, RBD"/>
    <property type="match status" value="1"/>
</dbReference>
<reference evidence="7 8" key="1">
    <citation type="submission" date="2014-04" db="EMBL/GenBank/DDBJ databases">
        <authorList>
            <consortium name="DOE Joint Genome Institute"/>
            <person name="Kuo A."/>
            <person name="Kohler A."/>
            <person name="Nagy L.G."/>
            <person name="Floudas D."/>
            <person name="Copeland A."/>
            <person name="Barry K.W."/>
            <person name="Cichocki N."/>
            <person name="Veneault-Fourrey C."/>
            <person name="LaButti K."/>
            <person name="Lindquist E.A."/>
            <person name="Lipzen A."/>
            <person name="Lundell T."/>
            <person name="Morin E."/>
            <person name="Murat C."/>
            <person name="Sun H."/>
            <person name="Tunlid A."/>
            <person name="Henrissat B."/>
            <person name="Grigoriev I.V."/>
            <person name="Hibbett D.S."/>
            <person name="Martin F."/>
            <person name="Nordberg H.P."/>
            <person name="Cantor M.N."/>
            <person name="Hua S.X."/>
        </authorList>
    </citation>
    <scope>NUCLEOTIDE SEQUENCE [LARGE SCALE GENOMIC DNA]</scope>
    <source>
        <strain evidence="7 8">Foug A</strain>
    </source>
</reference>
<evidence type="ECO:0000256" key="2">
    <source>
        <dbReference type="ARBA" id="ARBA00022884"/>
    </source>
</evidence>
<dbReference type="InterPro" id="IPR035979">
    <property type="entry name" value="RBD_domain_sf"/>
</dbReference>
<dbReference type="HOGENOM" id="CLU_293230_0_0_1"/>
<evidence type="ECO:0000313" key="8">
    <source>
        <dbReference type="Proteomes" id="UP000053989"/>
    </source>
</evidence>
<dbReference type="GO" id="GO:0003723">
    <property type="term" value="F:RNA binding"/>
    <property type="evidence" value="ECO:0007669"/>
    <property type="project" value="UniProtKB-UniRule"/>
</dbReference>
<feature type="compositionally biased region" description="Basic and acidic residues" evidence="5">
    <location>
        <begin position="622"/>
        <end position="639"/>
    </location>
</feature>
<evidence type="ECO:0000256" key="1">
    <source>
        <dbReference type="ARBA" id="ARBA00022664"/>
    </source>
</evidence>
<dbReference type="InterPro" id="IPR012677">
    <property type="entry name" value="Nucleotide-bd_a/b_plait_sf"/>
</dbReference>
<proteinExistence type="predicted"/>
<dbReference type="InterPro" id="IPR000504">
    <property type="entry name" value="RRM_dom"/>
</dbReference>
<keyword evidence="1" id="KW-0507">mRNA processing</keyword>
<evidence type="ECO:0000259" key="6">
    <source>
        <dbReference type="PROSITE" id="PS50102"/>
    </source>
</evidence>